<dbReference type="AlphaFoldDB" id="A0A1I7XMX5"/>
<keyword evidence="1" id="KW-1185">Reference proteome</keyword>
<protein>
    <submittedName>
        <fullName evidence="2">RT_RNaseH domain-containing protein</fullName>
    </submittedName>
</protein>
<evidence type="ECO:0000313" key="2">
    <source>
        <dbReference type="WBParaSite" id="Hba_19134"/>
    </source>
</evidence>
<dbReference type="InterPro" id="IPR050951">
    <property type="entry name" value="Retrovirus_Pol_polyprotein"/>
</dbReference>
<reference evidence="2" key="1">
    <citation type="submission" date="2016-11" db="UniProtKB">
        <authorList>
            <consortium name="WormBaseParasite"/>
        </authorList>
    </citation>
    <scope>IDENTIFICATION</scope>
</reference>
<dbReference type="PANTHER" id="PTHR37984">
    <property type="entry name" value="PROTEIN CBG26694"/>
    <property type="match status" value="1"/>
</dbReference>
<organism evidence="1 2">
    <name type="scientific">Heterorhabditis bacteriophora</name>
    <name type="common">Entomopathogenic nematode worm</name>
    <dbReference type="NCBI Taxonomy" id="37862"/>
    <lineage>
        <taxon>Eukaryota</taxon>
        <taxon>Metazoa</taxon>
        <taxon>Ecdysozoa</taxon>
        <taxon>Nematoda</taxon>
        <taxon>Chromadorea</taxon>
        <taxon>Rhabditida</taxon>
        <taxon>Rhabditina</taxon>
        <taxon>Rhabditomorpha</taxon>
        <taxon>Strongyloidea</taxon>
        <taxon>Heterorhabditidae</taxon>
        <taxon>Heterorhabditis</taxon>
    </lineage>
</organism>
<name>A0A1I7XMX5_HETBA</name>
<dbReference type="WBParaSite" id="Hba_19134">
    <property type="protein sequence ID" value="Hba_19134"/>
    <property type="gene ID" value="Hba_19134"/>
</dbReference>
<evidence type="ECO:0000313" key="1">
    <source>
        <dbReference type="Proteomes" id="UP000095283"/>
    </source>
</evidence>
<dbReference type="Proteomes" id="UP000095283">
    <property type="component" value="Unplaced"/>
</dbReference>
<accession>A0A1I7XMX5</accession>
<sequence length="231" mass="27021">MAVHFTLQTDHKPLLAIFGNKKGVPTYTANRLQRYDFLIQYVNTTNSGQADALSRLIASQQDTTEYVVIEKINSDIPYIPVCREEHSGDNREDCCSEQSRPRIKRMLARFRLLGRHKLGYRGKVRIMKRVGNVMYEFLTQDLLVWTRHANQLRPRQCDVIPPECPETIYLPFQNEDQLPRKQRIIPAITTPPVRTTSPHTEHRKSPPYRATRLRRAPTRFHIDPSRKTYDP</sequence>
<proteinExistence type="predicted"/>
<dbReference type="PANTHER" id="PTHR37984:SF5">
    <property type="entry name" value="PROTEIN NYNRIN-LIKE"/>
    <property type="match status" value="1"/>
</dbReference>